<reference evidence="12 13" key="1">
    <citation type="journal article" date="2014" name="Appl. Environ. Microbiol.">
        <title>Genomic encyclopedia of type strains of the genus Bifidobacterium.</title>
        <authorList>
            <person name="Milani C."/>
            <person name="Lugli G.A."/>
            <person name="Duranti S."/>
            <person name="Turroni F."/>
            <person name="Bottacini F."/>
            <person name="Mangifesta M."/>
            <person name="Sanchez B."/>
            <person name="Viappiani A."/>
            <person name="Mancabelli L."/>
            <person name="Taminiau B."/>
            <person name="Delcenserie V."/>
            <person name="Barrangou R."/>
            <person name="Margolles A."/>
            <person name="van Sinderen D."/>
            <person name="Ventura M."/>
        </authorList>
    </citation>
    <scope>NUCLEOTIDE SEQUENCE [LARGE SCALE GENOMIC DNA]</scope>
    <source>
        <strain evidence="12 13">LMG 11587</strain>
    </source>
</reference>
<dbReference type="EC" id="1.3.-.-" evidence="9"/>
<dbReference type="InterPro" id="IPR050074">
    <property type="entry name" value="DHO_dehydrogenase"/>
</dbReference>
<feature type="binding site" evidence="9">
    <location>
        <position position="249"/>
    </location>
    <ligand>
        <name>FMN</name>
        <dbReference type="ChEBI" id="CHEBI:58210"/>
    </ligand>
</feature>
<feature type="binding site" evidence="9">
    <location>
        <position position="223"/>
    </location>
    <ligand>
        <name>FMN</name>
        <dbReference type="ChEBI" id="CHEBI:58210"/>
    </ligand>
</feature>
<dbReference type="InterPro" id="IPR012135">
    <property type="entry name" value="Dihydroorotate_DH_1_2"/>
</dbReference>
<comment type="function">
    <text evidence="9">Catalyzes the conversion of dihydroorotate to orotate.</text>
</comment>
<dbReference type="NCBIfam" id="NF005574">
    <property type="entry name" value="PRK07259.1"/>
    <property type="match status" value="1"/>
</dbReference>
<dbReference type="HAMAP" id="MF_00224">
    <property type="entry name" value="DHO_dh_type1"/>
    <property type="match status" value="1"/>
</dbReference>
<comment type="subcellular location">
    <subcellularLocation>
        <location evidence="1 9">Cytoplasm</location>
    </subcellularLocation>
</comment>
<dbReference type="AlphaFoldDB" id="A0A087VUC9"/>
<evidence type="ECO:0000256" key="1">
    <source>
        <dbReference type="ARBA" id="ARBA00004496"/>
    </source>
</evidence>
<keyword evidence="13" id="KW-1185">Reference proteome</keyword>
<dbReference type="Gene3D" id="3.20.20.70">
    <property type="entry name" value="Aldolase class I"/>
    <property type="match status" value="1"/>
</dbReference>
<dbReference type="GO" id="GO:0006207">
    <property type="term" value="P:'de novo' pyrimidine nucleobase biosynthetic process"/>
    <property type="evidence" value="ECO:0007669"/>
    <property type="project" value="InterPro"/>
</dbReference>
<evidence type="ECO:0000256" key="2">
    <source>
        <dbReference type="ARBA" id="ARBA00004725"/>
    </source>
</evidence>
<protein>
    <recommendedName>
        <fullName evidence="9">Dihydroorotate dehydrogenase</fullName>
        <shortName evidence="9">DHOD</shortName>
        <shortName evidence="9">DHODase</shortName>
        <shortName evidence="9">DHOdehase</shortName>
        <ecNumber evidence="9">1.3.-.-</ecNumber>
    </recommendedName>
</protein>
<evidence type="ECO:0000259" key="11">
    <source>
        <dbReference type="Pfam" id="PF01180"/>
    </source>
</evidence>
<evidence type="ECO:0000256" key="7">
    <source>
        <dbReference type="ARBA" id="ARBA00022975"/>
    </source>
</evidence>
<dbReference type="Proteomes" id="UP000028569">
    <property type="component" value="Chromosome"/>
</dbReference>
<evidence type="ECO:0000256" key="3">
    <source>
        <dbReference type="ARBA" id="ARBA00008008"/>
    </source>
</evidence>
<keyword evidence="4 9" id="KW-0963">Cytoplasm</keyword>
<comment type="catalytic activity">
    <reaction evidence="9">
        <text>(S)-dihydroorotate + A = orotate + AH2</text>
        <dbReference type="Rhea" id="RHEA:18073"/>
        <dbReference type="ChEBI" id="CHEBI:13193"/>
        <dbReference type="ChEBI" id="CHEBI:17499"/>
        <dbReference type="ChEBI" id="CHEBI:30839"/>
        <dbReference type="ChEBI" id="CHEBI:30864"/>
    </reaction>
</comment>
<dbReference type="GO" id="GO:0005737">
    <property type="term" value="C:cytoplasm"/>
    <property type="evidence" value="ECO:0007669"/>
    <property type="project" value="UniProtKB-SubCell"/>
</dbReference>
<dbReference type="CDD" id="cd04740">
    <property type="entry name" value="DHOD_1B_like"/>
    <property type="match status" value="1"/>
</dbReference>
<keyword evidence="7 9" id="KW-0665">Pyrimidine biosynthesis</keyword>
<dbReference type="EMBL" id="CP006018">
    <property type="protein sequence ID" value="AIC91929.1"/>
    <property type="molecule type" value="Genomic_DNA"/>
</dbReference>
<sequence>MGEIAVNDGSIMQEDKAMSAGRDITPGMDPLEPHRWKHGTVVAGVPWKNPVGTASGTFNLDACQDYYDVADMGAIGTKGVSPVPWEGNPSPRTAETPAGMVNSVGLQNPGVDRYLVDELPRLKALGATVVTNVAGHSDDDYAQVVERLADSPADMLEINVSCPNVSHGGMSVGTDPEALNRLIHRLRTMTDKPMVVKLSPNVTDIVAVAQASVEGGADALSLINTLVGMRIDIDTGEPILAQETGGVSGPCVFPIALGFVWRVRKALPDIPIIGIGGIDSGEKALEFLYAGANAVEVGAAALLDPVAPVRVARELDDLLDSRPELADLLSKGKTWK</sequence>
<dbReference type="NCBIfam" id="TIGR01037">
    <property type="entry name" value="pyrD_sub1_fam"/>
    <property type="match status" value="1"/>
</dbReference>
<dbReference type="InterPro" id="IPR049622">
    <property type="entry name" value="Dihydroorotate_DH_I"/>
</dbReference>
<dbReference type="Pfam" id="PF01180">
    <property type="entry name" value="DHO_dh"/>
    <property type="match status" value="1"/>
</dbReference>
<feature type="binding site" evidence="9">
    <location>
        <begin position="78"/>
        <end position="79"/>
    </location>
    <ligand>
        <name>FMN</name>
        <dbReference type="ChEBI" id="CHEBI:58210"/>
    </ligand>
</feature>
<comment type="caution">
    <text evidence="9">Lacks conserved residue(s) required for the propagation of feature annotation.</text>
</comment>
<dbReference type="InterPro" id="IPR001295">
    <property type="entry name" value="Dihydroorotate_DH_CS"/>
</dbReference>
<feature type="binding site" evidence="9">
    <location>
        <position position="159"/>
    </location>
    <ligand>
        <name>substrate</name>
    </ligand>
</feature>
<dbReference type="FunFam" id="3.20.20.70:FF:000027">
    <property type="entry name" value="Dihydropyrimidine dehydrogenase [NADP(+)]"/>
    <property type="match status" value="1"/>
</dbReference>
<feature type="region of interest" description="Disordered" evidence="10">
    <location>
        <begin position="81"/>
        <end position="100"/>
    </location>
</feature>
<dbReference type="InterPro" id="IPR033888">
    <property type="entry name" value="DHOD_1B"/>
</dbReference>
<keyword evidence="5 9" id="KW-0285">Flavoprotein</keyword>
<dbReference type="PIRSF" id="PIRSF000164">
    <property type="entry name" value="DHO_oxidase"/>
    <property type="match status" value="1"/>
</dbReference>
<evidence type="ECO:0000313" key="12">
    <source>
        <dbReference type="EMBL" id="AIC91929.1"/>
    </source>
</evidence>
<feature type="binding site" evidence="9">
    <location>
        <position position="78"/>
    </location>
    <ligand>
        <name>substrate</name>
    </ligand>
</feature>
<evidence type="ECO:0000256" key="5">
    <source>
        <dbReference type="ARBA" id="ARBA00022630"/>
    </source>
</evidence>
<keyword evidence="6 9" id="KW-0288">FMN</keyword>
<feature type="active site" description="Nucleophile" evidence="9">
    <location>
        <position position="162"/>
    </location>
</feature>
<feature type="binding site" evidence="9">
    <location>
        <position position="55"/>
    </location>
    <ligand>
        <name>FMN</name>
        <dbReference type="ChEBI" id="CHEBI:58210"/>
    </ligand>
</feature>
<dbReference type="InterPro" id="IPR013785">
    <property type="entry name" value="Aldolase_TIM"/>
</dbReference>
<gene>
    <name evidence="9" type="primary">pyrD</name>
    <name evidence="12" type="ORF">BINDI_0654</name>
</gene>
<dbReference type="PANTHER" id="PTHR48109:SF1">
    <property type="entry name" value="DIHYDROOROTATE DEHYDROGENASE (FUMARATE)"/>
    <property type="match status" value="1"/>
</dbReference>
<feature type="binding site" evidence="9">
    <location>
        <begin position="102"/>
        <end position="106"/>
    </location>
    <ligand>
        <name>substrate</name>
    </ligand>
</feature>
<keyword evidence="8 9" id="KW-0560">Oxidoreductase</keyword>
<dbReference type="HOGENOM" id="CLU_042042_0_0_11"/>
<dbReference type="KEGG" id="bii:BINDI_0654"/>
<evidence type="ECO:0000313" key="13">
    <source>
        <dbReference type="Proteomes" id="UP000028569"/>
    </source>
</evidence>
<dbReference type="PROSITE" id="PS00912">
    <property type="entry name" value="DHODEHASE_2"/>
    <property type="match status" value="1"/>
</dbReference>
<dbReference type="GO" id="GO:0044205">
    <property type="term" value="P:'de novo' UMP biosynthetic process"/>
    <property type="evidence" value="ECO:0007669"/>
    <property type="project" value="UniProtKB-UniRule"/>
</dbReference>
<evidence type="ECO:0000256" key="6">
    <source>
        <dbReference type="ARBA" id="ARBA00022643"/>
    </source>
</evidence>
<evidence type="ECO:0000256" key="9">
    <source>
        <dbReference type="HAMAP-Rule" id="MF_00224"/>
    </source>
</evidence>
<comment type="cofactor">
    <cofactor evidence="9">
        <name>FMN</name>
        <dbReference type="ChEBI" id="CHEBI:58210"/>
    </cofactor>
    <text evidence="9">Binds 1 FMN per subunit.</text>
</comment>
<dbReference type="GO" id="GO:0004152">
    <property type="term" value="F:dihydroorotate dehydrogenase activity"/>
    <property type="evidence" value="ECO:0007669"/>
    <property type="project" value="UniProtKB-UniRule"/>
</dbReference>
<feature type="binding site" evidence="9">
    <location>
        <position position="159"/>
    </location>
    <ligand>
        <name>FMN</name>
        <dbReference type="ChEBI" id="CHEBI:58210"/>
    </ligand>
</feature>
<dbReference type="SUPFAM" id="SSF51395">
    <property type="entry name" value="FMN-linked oxidoreductases"/>
    <property type="match status" value="1"/>
</dbReference>
<feature type="binding site" evidence="9">
    <location>
        <position position="132"/>
    </location>
    <ligand>
        <name>FMN</name>
        <dbReference type="ChEBI" id="CHEBI:58210"/>
    </ligand>
</feature>
<evidence type="ECO:0000256" key="4">
    <source>
        <dbReference type="ARBA" id="ARBA00022490"/>
    </source>
</evidence>
<feature type="binding site" evidence="9">
    <location>
        <begin position="224"/>
        <end position="225"/>
    </location>
    <ligand>
        <name>substrate</name>
    </ligand>
</feature>
<accession>A0A087VUC9</accession>
<feature type="domain" description="Dihydroorotate dehydrogenase catalytic" evidence="11">
    <location>
        <begin position="41"/>
        <end position="319"/>
    </location>
</feature>
<evidence type="ECO:0000256" key="8">
    <source>
        <dbReference type="ARBA" id="ARBA00023002"/>
    </source>
</evidence>
<dbReference type="InterPro" id="IPR024920">
    <property type="entry name" value="Dihydroorotate_DH_1"/>
</dbReference>
<dbReference type="UniPathway" id="UPA00070"/>
<feature type="binding site" evidence="9">
    <location>
        <position position="197"/>
    </location>
    <ligand>
        <name>FMN</name>
        <dbReference type="ChEBI" id="CHEBI:58210"/>
    </ligand>
</feature>
<dbReference type="PANTHER" id="PTHR48109">
    <property type="entry name" value="DIHYDROOROTATE DEHYDROGENASE (QUINONE), MITOCHONDRIAL-RELATED"/>
    <property type="match status" value="1"/>
</dbReference>
<name>A0A087VUC9_9BIFI</name>
<comment type="pathway">
    <text evidence="2 9">Pyrimidine metabolism; UMP biosynthesis via de novo pathway.</text>
</comment>
<dbReference type="InterPro" id="IPR005720">
    <property type="entry name" value="Dihydroorotate_DH_cat"/>
</dbReference>
<comment type="similarity">
    <text evidence="3 9">Belongs to the dihydroorotate dehydrogenase family. Type 1 subfamily.</text>
</comment>
<feature type="binding site" evidence="9">
    <location>
        <begin position="276"/>
        <end position="277"/>
    </location>
    <ligand>
        <name>FMN</name>
        <dbReference type="ChEBI" id="CHEBI:58210"/>
    </ligand>
</feature>
<evidence type="ECO:0000256" key="10">
    <source>
        <dbReference type="SAM" id="MobiDB-lite"/>
    </source>
</evidence>
<organism evidence="12 13">
    <name type="scientific">Bifidobacterium [indicum] DSM 20214 = LMG 11587</name>
    <dbReference type="NCBI Taxonomy" id="1341694"/>
    <lineage>
        <taxon>Bacteria</taxon>
        <taxon>Bacillati</taxon>
        <taxon>Actinomycetota</taxon>
        <taxon>Actinomycetes</taxon>
        <taxon>Bifidobacteriales</taxon>
        <taxon>Bifidobacteriaceae</taxon>
        <taxon>Bifidobacterium</taxon>
    </lineage>
</organism>
<proteinExistence type="inferred from homology"/>